<protein>
    <submittedName>
        <fullName evidence="2">Uncharacterized protein</fullName>
    </submittedName>
</protein>
<proteinExistence type="predicted"/>
<organism evidence="2 3">
    <name type="scientific">Variovorax ureilyticus</name>
    <dbReference type="NCBI Taxonomy" id="1836198"/>
    <lineage>
        <taxon>Bacteria</taxon>
        <taxon>Pseudomonadati</taxon>
        <taxon>Pseudomonadota</taxon>
        <taxon>Betaproteobacteria</taxon>
        <taxon>Burkholderiales</taxon>
        <taxon>Comamonadaceae</taxon>
        <taxon>Variovorax</taxon>
    </lineage>
</organism>
<evidence type="ECO:0000313" key="2">
    <source>
        <dbReference type="EMBL" id="MEJ8814026.1"/>
    </source>
</evidence>
<comment type="caution">
    <text evidence="2">The sequence shown here is derived from an EMBL/GenBank/DDBJ whole genome shotgun (WGS) entry which is preliminary data.</text>
</comment>
<dbReference type="EMBL" id="JBBKZU010000011">
    <property type="protein sequence ID" value="MEJ8814026.1"/>
    <property type="molecule type" value="Genomic_DNA"/>
</dbReference>
<dbReference type="RefSeq" id="WP_340359257.1">
    <property type="nucleotide sequence ID" value="NZ_JBBKZU010000011.1"/>
</dbReference>
<sequence>MAFLNRPVFAKPAPARRRAGRSARPVEVQAQAVASPAVAAKVVAPMVAAPIQVEQMEKATPVATVQRVAPVVDQPVVAMGAKAQVPEEKPMRTLAEVRADLARLREKSRERQAQLRATVRHDVSFPATDFMEFVPSVPESRAGKEQDAGESFAPTAYLDFTVLKAR</sequence>
<feature type="compositionally biased region" description="Low complexity" evidence="1">
    <location>
        <begin position="1"/>
        <end position="13"/>
    </location>
</feature>
<evidence type="ECO:0000313" key="3">
    <source>
        <dbReference type="Proteomes" id="UP001365846"/>
    </source>
</evidence>
<dbReference type="Proteomes" id="UP001365846">
    <property type="component" value="Unassembled WGS sequence"/>
</dbReference>
<name>A0ABU8VK88_9BURK</name>
<reference evidence="2 3" key="1">
    <citation type="submission" date="2024-03" db="EMBL/GenBank/DDBJ databases">
        <title>Novel species of the genus Variovorax.</title>
        <authorList>
            <person name="Liu Q."/>
            <person name="Xin Y.-H."/>
        </authorList>
    </citation>
    <scope>NUCLEOTIDE SEQUENCE [LARGE SCALE GENOMIC DNA]</scope>
    <source>
        <strain evidence="2 3">KACC 18899</strain>
    </source>
</reference>
<gene>
    <name evidence="2" type="ORF">WKW77_23280</name>
</gene>
<keyword evidence="3" id="KW-1185">Reference proteome</keyword>
<accession>A0ABU8VK88</accession>
<evidence type="ECO:0000256" key="1">
    <source>
        <dbReference type="SAM" id="MobiDB-lite"/>
    </source>
</evidence>
<feature type="region of interest" description="Disordered" evidence="1">
    <location>
        <begin position="1"/>
        <end position="23"/>
    </location>
</feature>